<organism evidence="29 30">
    <name type="scientific">Ancylostoma ceylanicum</name>
    <dbReference type="NCBI Taxonomy" id="53326"/>
    <lineage>
        <taxon>Eukaryota</taxon>
        <taxon>Metazoa</taxon>
        <taxon>Ecdysozoa</taxon>
        <taxon>Nematoda</taxon>
        <taxon>Chromadorea</taxon>
        <taxon>Rhabditida</taxon>
        <taxon>Rhabditina</taxon>
        <taxon>Rhabditomorpha</taxon>
        <taxon>Strongyloidea</taxon>
        <taxon>Ancylostomatidae</taxon>
        <taxon>Ancylostomatinae</taxon>
        <taxon>Ancylostoma</taxon>
    </lineage>
</organism>
<keyword evidence="7 27" id="KW-0812">Transmembrane</keyword>
<evidence type="ECO:0000256" key="11">
    <source>
        <dbReference type="ARBA" id="ARBA00023136"/>
    </source>
</evidence>
<evidence type="ECO:0000256" key="16">
    <source>
        <dbReference type="ARBA" id="ARBA00050554"/>
    </source>
</evidence>
<dbReference type="FunFam" id="1.20.1250.20:FF:000003">
    <property type="entry name" value="Solute carrier family 17 member 3"/>
    <property type="match status" value="1"/>
</dbReference>
<evidence type="ECO:0000256" key="10">
    <source>
        <dbReference type="ARBA" id="ARBA00023018"/>
    </source>
</evidence>
<comment type="catalytic activity">
    <reaction evidence="19">
        <text>L-glutamate(out) = L-glutamate(in)</text>
        <dbReference type="Rhea" id="RHEA:66336"/>
        <dbReference type="ChEBI" id="CHEBI:29985"/>
    </reaction>
    <physiologicalReaction direction="left-to-right" evidence="19">
        <dbReference type="Rhea" id="RHEA:66337"/>
    </physiologicalReaction>
</comment>
<keyword evidence="30" id="KW-1185">Reference proteome</keyword>
<dbReference type="InterPro" id="IPR020846">
    <property type="entry name" value="MFS_dom"/>
</dbReference>
<evidence type="ECO:0000256" key="8">
    <source>
        <dbReference type="ARBA" id="ARBA00022847"/>
    </source>
</evidence>
<dbReference type="Pfam" id="PF07690">
    <property type="entry name" value="MFS_1"/>
    <property type="match status" value="1"/>
</dbReference>
<evidence type="ECO:0000313" key="30">
    <source>
        <dbReference type="Proteomes" id="UP000024635"/>
    </source>
</evidence>
<name>A0A016RS49_9BILA</name>
<evidence type="ECO:0000256" key="5">
    <source>
        <dbReference type="ARBA" id="ARBA00022448"/>
    </source>
</evidence>
<dbReference type="Proteomes" id="UP000024635">
    <property type="component" value="Unassembled WGS sequence"/>
</dbReference>
<keyword evidence="10" id="KW-0770">Synapse</keyword>
<evidence type="ECO:0000256" key="26">
    <source>
        <dbReference type="SAM" id="MobiDB-lite"/>
    </source>
</evidence>
<feature type="transmembrane region" description="Helical" evidence="27">
    <location>
        <begin position="499"/>
        <end position="521"/>
    </location>
</feature>
<comment type="catalytic activity">
    <reaction evidence="18">
        <text>N-acetyl-L-aspartyl-L-glutamate(out) = N-acetyl-L-aspartyl-L-glutamate(in)</text>
        <dbReference type="Rhea" id="RHEA:72599"/>
        <dbReference type="ChEBI" id="CHEBI:76931"/>
    </reaction>
    <physiologicalReaction direction="left-to-right" evidence="18">
        <dbReference type="Rhea" id="RHEA:72600"/>
    </physiologicalReaction>
</comment>
<evidence type="ECO:0000256" key="23">
    <source>
        <dbReference type="ARBA" id="ARBA00080244"/>
    </source>
</evidence>
<dbReference type="GO" id="GO:0046942">
    <property type="term" value="P:carboxylic acid transport"/>
    <property type="evidence" value="ECO:0007669"/>
    <property type="project" value="UniProtKB-ARBA"/>
</dbReference>
<feature type="transmembrane region" description="Helical" evidence="27">
    <location>
        <begin position="238"/>
        <end position="257"/>
    </location>
</feature>
<reference evidence="30" key="1">
    <citation type="journal article" date="2015" name="Nat. Genet.">
        <title>The genome and transcriptome of the zoonotic hookworm Ancylostoma ceylanicum identify infection-specific gene families.</title>
        <authorList>
            <person name="Schwarz E.M."/>
            <person name="Hu Y."/>
            <person name="Antoshechkin I."/>
            <person name="Miller M.M."/>
            <person name="Sternberg P.W."/>
            <person name="Aroian R.V."/>
        </authorList>
    </citation>
    <scope>NUCLEOTIDE SEQUENCE</scope>
    <source>
        <strain evidence="30">HY135</strain>
    </source>
</reference>
<dbReference type="EMBL" id="JARK01001732">
    <property type="protein sequence ID" value="EYB80942.1"/>
    <property type="molecule type" value="Genomic_DNA"/>
</dbReference>
<keyword evidence="9 27" id="KW-1133">Transmembrane helix</keyword>
<keyword evidence="6" id="KW-1003">Cell membrane</keyword>
<evidence type="ECO:0000256" key="3">
    <source>
        <dbReference type="ARBA" id="ARBA00004638"/>
    </source>
</evidence>
<dbReference type="SUPFAM" id="SSF103473">
    <property type="entry name" value="MFS general substrate transporter"/>
    <property type="match status" value="1"/>
</dbReference>
<dbReference type="InterPro" id="IPR011701">
    <property type="entry name" value="MFS"/>
</dbReference>
<evidence type="ECO:0000259" key="28">
    <source>
        <dbReference type="PROSITE" id="PS50850"/>
    </source>
</evidence>
<proteinExistence type="predicted"/>
<feature type="domain" description="Major facilitator superfamily (MFS) profile" evidence="28">
    <location>
        <begin position="161"/>
        <end position="592"/>
    </location>
</feature>
<keyword evidence="14" id="KW-0968">Cytoplasmic vesicle</keyword>
<dbReference type="AlphaFoldDB" id="A0A016RS49"/>
<comment type="function">
    <text evidence="21">Receptor for CM101, a polysaccharide produced by group B Streptococcus with antipathoangiogenic properties.</text>
</comment>
<comment type="caution">
    <text evidence="29">The sequence shown here is derived from an EMBL/GenBank/DDBJ whole genome shotgun (WGS) entry which is preliminary data.</text>
</comment>
<dbReference type="GO" id="GO:0006820">
    <property type="term" value="P:monoatomic anion transport"/>
    <property type="evidence" value="ECO:0007669"/>
    <property type="project" value="TreeGrafter"/>
</dbReference>
<evidence type="ECO:0000256" key="4">
    <source>
        <dbReference type="ARBA" id="ARBA00004656"/>
    </source>
</evidence>
<evidence type="ECO:0000256" key="7">
    <source>
        <dbReference type="ARBA" id="ARBA00022692"/>
    </source>
</evidence>
<feature type="transmembrane region" description="Helical" evidence="27">
    <location>
        <begin position="159"/>
        <end position="176"/>
    </location>
</feature>
<dbReference type="GO" id="GO:0015293">
    <property type="term" value="F:symporter activity"/>
    <property type="evidence" value="ECO:0007669"/>
    <property type="project" value="UniProtKB-KW"/>
</dbReference>
<evidence type="ECO:0000256" key="20">
    <source>
        <dbReference type="ARBA" id="ARBA00051612"/>
    </source>
</evidence>
<accession>A0A016RS49</accession>
<evidence type="ECO:0000256" key="13">
    <source>
        <dbReference type="ARBA" id="ARBA00023228"/>
    </source>
</evidence>
<feature type="compositionally biased region" description="Polar residues" evidence="26">
    <location>
        <begin position="645"/>
        <end position="654"/>
    </location>
</feature>
<feature type="region of interest" description="Disordered" evidence="26">
    <location>
        <begin position="597"/>
        <end position="672"/>
    </location>
</feature>
<dbReference type="OrthoDB" id="2985014at2759"/>
<keyword evidence="11 27" id="KW-0472">Membrane</keyword>
<keyword evidence="12" id="KW-0325">Glycoprotein</keyword>
<dbReference type="InterPro" id="IPR036259">
    <property type="entry name" value="MFS_trans_sf"/>
</dbReference>
<evidence type="ECO:0000256" key="15">
    <source>
        <dbReference type="ARBA" id="ARBA00050101"/>
    </source>
</evidence>
<evidence type="ECO:0000256" key="18">
    <source>
        <dbReference type="ARBA" id="ARBA00051403"/>
    </source>
</evidence>
<dbReference type="InterPro" id="IPR050382">
    <property type="entry name" value="MFS_Na/Anion_cotransporter"/>
</dbReference>
<dbReference type="GO" id="GO:0005765">
    <property type="term" value="C:lysosomal membrane"/>
    <property type="evidence" value="ECO:0007669"/>
    <property type="project" value="UniProtKB-SubCell"/>
</dbReference>
<gene>
    <name evidence="29" type="primary">Acey_s0396.g672</name>
    <name evidence="29" type="ORF">Y032_0396g672</name>
</gene>
<feature type="transmembrane region" description="Helical" evidence="27">
    <location>
        <begin position="430"/>
        <end position="453"/>
    </location>
</feature>
<evidence type="ECO:0000256" key="22">
    <source>
        <dbReference type="ARBA" id="ARBA00069713"/>
    </source>
</evidence>
<feature type="transmembrane region" description="Helical" evidence="27">
    <location>
        <begin position="263"/>
        <end position="290"/>
    </location>
</feature>
<evidence type="ECO:0000256" key="1">
    <source>
        <dbReference type="ARBA" id="ARBA00004432"/>
    </source>
</evidence>
<evidence type="ECO:0000256" key="27">
    <source>
        <dbReference type="SAM" id="Phobius"/>
    </source>
</evidence>
<dbReference type="GO" id="GO:0030672">
    <property type="term" value="C:synaptic vesicle membrane"/>
    <property type="evidence" value="ECO:0007669"/>
    <property type="project" value="UniProtKB-SubCell"/>
</dbReference>
<evidence type="ECO:0000256" key="9">
    <source>
        <dbReference type="ARBA" id="ARBA00022989"/>
    </source>
</evidence>
<feature type="compositionally biased region" description="Basic and acidic residues" evidence="26">
    <location>
        <begin position="597"/>
        <end position="607"/>
    </location>
</feature>
<evidence type="ECO:0000256" key="21">
    <source>
        <dbReference type="ARBA" id="ARBA00056891"/>
    </source>
</evidence>
<evidence type="ECO:0000256" key="25">
    <source>
        <dbReference type="ARBA" id="ARBA00081925"/>
    </source>
</evidence>
<evidence type="ECO:0000256" key="14">
    <source>
        <dbReference type="ARBA" id="ARBA00023329"/>
    </source>
</evidence>
<evidence type="ECO:0000256" key="2">
    <source>
        <dbReference type="ARBA" id="ARBA00004554"/>
    </source>
</evidence>
<feature type="transmembrane region" description="Helical" evidence="27">
    <location>
        <begin position="567"/>
        <end position="588"/>
    </location>
</feature>
<feature type="transmembrane region" description="Helical" evidence="27">
    <location>
        <begin position="474"/>
        <end position="493"/>
    </location>
</feature>
<evidence type="ECO:0000256" key="24">
    <source>
        <dbReference type="ARBA" id="ARBA00081195"/>
    </source>
</evidence>
<dbReference type="PANTHER" id="PTHR11662:SF399">
    <property type="entry name" value="FI19708P1-RELATED"/>
    <property type="match status" value="1"/>
</dbReference>
<dbReference type="STRING" id="53326.A0A016RS49"/>
<evidence type="ECO:0000256" key="6">
    <source>
        <dbReference type="ARBA" id="ARBA00022475"/>
    </source>
</evidence>
<sequence>MVWFGVELRYNTDVGQAKPSIDDDVVDFVMVLSTPTSIVGSLAKNHGAYRQTSSCECPNCESIGRFMESGESTGAVAGKQRNIIKLQTMLKMSSKCAPPTICYGLARGIYFLGLSFTFETTINAYHTNKRLSVKKETRYKVVSRLYDCLKRRLIPSTRFALAVILFFGCIVTYSLRTNLSFAIVCMVVENKTTDEQKVTGEFEWSKALQGQILGAFFWGYILTQVLGGYLAAHFGGKLVILTTTLVSSLLTLASPLAARTNPYLFAVLRAGVGLLQGATFPAIHTMLSVWGPPLELSVLTGIVYAGTQVGNVFVLPLSGFLCQYGFDGGWPSIFYVLGIVGIVWCAIWTYMVSAKPANHPRISERERQYIIKAIEANTGKHPEKPPATPWGSILTSKAVWACWIAHFAGDWGAYTILVSLPTFLNDVLGLVLSSLGIVSAVPYIAYFIVINLGGVLSDIIRRKNLLGTLNTRRAAVLLAFLGQAAFLVLSGYCGVGQEALVIVFVTAGMAISGLQFMGFYVNYLEIAPPFSGTLMGMGNTISSLAGITSPMVTSALTPNGTQKEWQIVLWLCAAILAAGALIFSIFAAGEVQEWAKHKQEESSKDVDLENDVDPSKRVSSKGAEDENDESPAKNVSTKETKLENGENTSNNVSPKQDELGNDEDTTEVEDRF</sequence>
<dbReference type="PANTHER" id="PTHR11662">
    <property type="entry name" value="SOLUTE CARRIER FAMILY 17"/>
    <property type="match status" value="1"/>
</dbReference>
<keyword evidence="5" id="KW-0813">Transport</keyword>
<feature type="transmembrane region" description="Helical" evidence="27">
    <location>
        <begin position="533"/>
        <end position="555"/>
    </location>
</feature>
<feature type="transmembrane region" description="Helical" evidence="27">
    <location>
        <begin position="332"/>
        <end position="352"/>
    </location>
</feature>
<feature type="transmembrane region" description="Helical" evidence="27">
    <location>
        <begin position="212"/>
        <end position="231"/>
    </location>
</feature>
<feature type="compositionally biased region" description="Acidic residues" evidence="26">
    <location>
        <begin position="659"/>
        <end position="672"/>
    </location>
</feature>
<evidence type="ECO:0000256" key="17">
    <source>
        <dbReference type="ARBA" id="ARBA00050625"/>
    </source>
</evidence>
<comment type="subcellular location">
    <subcellularLocation>
        <location evidence="2">Basolateral cell membrane</location>
        <topology evidence="2">Multi-pass membrane protein</topology>
    </subcellularLocation>
    <subcellularLocation>
        <location evidence="3">Cytoplasmic vesicle</location>
        <location evidence="3">Secretory vesicle membrane</location>
        <topology evidence="3">Multi-pass membrane protein</topology>
    </subcellularLocation>
    <subcellularLocation>
        <location evidence="1">Cytoplasmic vesicle</location>
        <location evidence="1">Secretory vesicle</location>
        <location evidence="1">Synaptic vesicle membrane</location>
    </subcellularLocation>
    <subcellularLocation>
        <location evidence="4">Lysosome membrane</location>
    </subcellularLocation>
</comment>
<evidence type="ECO:0000256" key="19">
    <source>
        <dbReference type="ARBA" id="ARBA00051447"/>
    </source>
</evidence>
<evidence type="ECO:0000256" key="12">
    <source>
        <dbReference type="ARBA" id="ARBA00023180"/>
    </source>
</evidence>
<comment type="catalytic activity">
    <reaction evidence="16">
        <text>L-aspartate(out) = L-aspartate(in)</text>
        <dbReference type="Rhea" id="RHEA:66332"/>
        <dbReference type="ChEBI" id="CHEBI:29991"/>
    </reaction>
    <physiologicalReaction direction="left-to-right" evidence="16">
        <dbReference type="Rhea" id="RHEA:66333"/>
    </physiologicalReaction>
</comment>
<evidence type="ECO:0000313" key="29">
    <source>
        <dbReference type="EMBL" id="EYB80942.1"/>
    </source>
</evidence>
<dbReference type="GO" id="GO:0016323">
    <property type="term" value="C:basolateral plasma membrane"/>
    <property type="evidence" value="ECO:0007669"/>
    <property type="project" value="UniProtKB-SubCell"/>
</dbReference>
<protein>
    <recommendedName>
        <fullName evidence="22">Sialin</fullName>
    </recommendedName>
    <alternativeName>
        <fullName evidence="25">H(+)/nitrate cotransporter</fullName>
    </alternativeName>
    <alternativeName>
        <fullName evidence="23">H(+)/sialic acid cotransporter</fullName>
    </alternativeName>
    <alternativeName>
        <fullName evidence="24">Vesicular excitatory amino acid transporter</fullName>
    </alternativeName>
</protein>
<dbReference type="FunFam" id="1.20.1250.20:FF:000067">
    <property type="entry name" value="sialin isoform X2"/>
    <property type="match status" value="1"/>
</dbReference>
<dbReference type="Gene3D" id="1.20.1250.20">
    <property type="entry name" value="MFS general substrate transporter like domains"/>
    <property type="match status" value="2"/>
</dbReference>
<comment type="catalytic activity">
    <reaction evidence="17">
        <text>N-acetylneuraminate(in) + H(+)(in) = N-acetylneuraminate(out) + H(+)(out)</text>
        <dbReference type="Rhea" id="RHEA:28987"/>
        <dbReference type="ChEBI" id="CHEBI:15378"/>
        <dbReference type="ChEBI" id="CHEBI:35418"/>
    </reaction>
    <physiologicalReaction direction="right-to-left" evidence="17">
        <dbReference type="Rhea" id="RHEA:28989"/>
    </physiologicalReaction>
</comment>
<keyword evidence="13" id="KW-0458">Lysosome</keyword>
<feature type="transmembrane region" description="Helical" evidence="27">
    <location>
        <begin position="302"/>
        <end position="326"/>
    </location>
</feature>
<keyword evidence="8" id="KW-0769">Symport</keyword>
<comment type="catalytic activity">
    <reaction evidence="15">
        <text>2 nitrate(out) + H(+)(out) = 2 nitrate(in) + H(+)(in)</text>
        <dbReference type="Rhea" id="RHEA:71539"/>
        <dbReference type="ChEBI" id="CHEBI:15378"/>
        <dbReference type="ChEBI" id="CHEBI:17632"/>
    </reaction>
    <physiologicalReaction direction="left-to-right" evidence="15">
        <dbReference type="Rhea" id="RHEA:71540"/>
    </physiologicalReaction>
</comment>
<comment type="catalytic activity">
    <reaction evidence="20">
        <text>D-glucuronate(out) + H(+)(out) = D-glucuronate(in) + H(+)(in)</text>
        <dbReference type="Rhea" id="RHEA:72591"/>
        <dbReference type="ChEBI" id="CHEBI:15378"/>
        <dbReference type="ChEBI" id="CHEBI:58720"/>
    </reaction>
    <physiologicalReaction direction="left-to-right" evidence="20">
        <dbReference type="Rhea" id="RHEA:72592"/>
    </physiologicalReaction>
</comment>
<dbReference type="PROSITE" id="PS50850">
    <property type="entry name" value="MFS"/>
    <property type="match status" value="1"/>
</dbReference>
<dbReference type="CDD" id="cd17318">
    <property type="entry name" value="MFS_SLC17"/>
    <property type="match status" value="1"/>
</dbReference>